<evidence type="ECO:0000256" key="1">
    <source>
        <dbReference type="SAM" id="MobiDB-lite"/>
    </source>
</evidence>
<organism evidence="2 3">
    <name type="scientific">Deinococcus rufus</name>
    <dbReference type="NCBI Taxonomy" id="2136097"/>
    <lineage>
        <taxon>Bacteria</taxon>
        <taxon>Thermotogati</taxon>
        <taxon>Deinococcota</taxon>
        <taxon>Deinococci</taxon>
        <taxon>Deinococcales</taxon>
        <taxon>Deinococcaceae</taxon>
        <taxon>Deinococcus</taxon>
    </lineage>
</organism>
<sequence length="121" mass="12831">MTEPAPGQIETVQREPDGRAVYTHGHRYPDNVQVVEQHHDADGTLRSAHVTWSGLAGAALDVTATFDAQGKLVKEEGHRAPDMTTPVAELIRPLPPGRTTPAPSAPLAARLRAIVTDGGDA</sequence>
<reference evidence="3" key="1">
    <citation type="journal article" date="2019" name="Int. J. Syst. Evol. Microbiol.">
        <title>The Global Catalogue of Microorganisms (GCM) 10K type strain sequencing project: providing services to taxonomists for standard genome sequencing and annotation.</title>
        <authorList>
            <consortium name="The Broad Institute Genomics Platform"/>
            <consortium name="The Broad Institute Genome Sequencing Center for Infectious Disease"/>
            <person name="Wu L."/>
            <person name="Ma J."/>
        </authorList>
    </citation>
    <scope>NUCLEOTIDE SEQUENCE [LARGE SCALE GENOMIC DNA]</scope>
    <source>
        <strain evidence="3">CCTCC AB 2017081</strain>
    </source>
</reference>
<keyword evidence="3" id="KW-1185">Reference proteome</keyword>
<evidence type="ECO:0000313" key="3">
    <source>
        <dbReference type="Proteomes" id="UP001595803"/>
    </source>
</evidence>
<dbReference type="RefSeq" id="WP_322471881.1">
    <property type="nucleotide sequence ID" value="NZ_JBHRZG010000024.1"/>
</dbReference>
<accession>A0ABV7ZGM6</accession>
<dbReference type="EMBL" id="JBHRZG010000024">
    <property type="protein sequence ID" value="MFC3835269.1"/>
    <property type="molecule type" value="Genomic_DNA"/>
</dbReference>
<dbReference type="Proteomes" id="UP001595803">
    <property type="component" value="Unassembled WGS sequence"/>
</dbReference>
<feature type="region of interest" description="Disordered" evidence="1">
    <location>
        <begin position="1"/>
        <end position="24"/>
    </location>
</feature>
<name>A0ABV7ZGM6_9DEIO</name>
<gene>
    <name evidence="2" type="ORF">ACFOSB_20605</name>
</gene>
<protein>
    <submittedName>
        <fullName evidence="2">Uncharacterized protein</fullName>
    </submittedName>
</protein>
<evidence type="ECO:0000313" key="2">
    <source>
        <dbReference type="EMBL" id="MFC3835269.1"/>
    </source>
</evidence>
<feature type="region of interest" description="Disordered" evidence="1">
    <location>
        <begin position="76"/>
        <end position="105"/>
    </location>
</feature>
<proteinExistence type="predicted"/>
<comment type="caution">
    <text evidence="2">The sequence shown here is derived from an EMBL/GenBank/DDBJ whole genome shotgun (WGS) entry which is preliminary data.</text>
</comment>